<reference evidence="2" key="1">
    <citation type="submission" date="2022-11" db="EMBL/GenBank/DDBJ databases">
        <title>Centuries of genome instability and evolution in soft-shell clam transmissible cancer (bioRxiv).</title>
        <authorList>
            <person name="Hart S.F.M."/>
            <person name="Yonemitsu M.A."/>
            <person name="Giersch R.M."/>
            <person name="Beal B.F."/>
            <person name="Arriagada G."/>
            <person name="Davis B.W."/>
            <person name="Ostrander E.A."/>
            <person name="Goff S.P."/>
            <person name="Metzger M.J."/>
        </authorList>
    </citation>
    <scope>NUCLEOTIDE SEQUENCE</scope>
    <source>
        <strain evidence="2">MELC-2E11</strain>
        <tissue evidence="2">Siphon/mantle</tissue>
    </source>
</reference>
<feature type="region of interest" description="Disordered" evidence="1">
    <location>
        <begin position="111"/>
        <end position="150"/>
    </location>
</feature>
<feature type="compositionally biased region" description="Polar residues" evidence="1">
    <location>
        <begin position="788"/>
        <end position="804"/>
    </location>
</feature>
<feature type="region of interest" description="Disordered" evidence="1">
    <location>
        <begin position="168"/>
        <end position="188"/>
    </location>
</feature>
<feature type="region of interest" description="Disordered" evidence="1">
    <location>
        <begin position="745"/>
        <end position="855"/>
    </location>
</feature>
<feature type="region of interest" description="Disordered" evidence="1">
    <location>
        <begin position="201"/>
        <end position="380"/>
    </location>
</feature>
<evidence type="ECO:0000256" key="1">
    <source>
        <dbReference type="SAM" id="MobiDB-lite"/>
    </source>
</evidence>
<organism evidence="2 3">
    <name type="scientific">Mya arenaria</name>
    <name type="common">Soft-shell clam</name>
    <dbReference type="NCBI Taxonomy" id="6604"/>
    <lineage>
        <taxon>Eukaryota</taxon>
        <taxon>Metazoa</taxon>
        <taxon>Spiralia</taxon>
        <taxon>Lophotrochozoa</taxon>
        <taxon>Mollusca</taxon>
        <taxon>Bivalvia</taxon>
        <taxon>Autobranchia</taxon>
        <taxon>Heteroconchia</taxon>
        <taxon>Euheterodonta</taxon>
        <taxon>Imparidentia</taxon>
        <taxon>Neoheterodontei</taxon>
        <taxon>Myida</taxon>
        <taxon>Myoidea</taxon>
        <taxon>Myidae</taxon>
        <taxon>Mya</taxon>
    </lineage>
</organism>
<gene>
    <name evidence="2" type="ORF">MAR_014933</name>
</gene>
<feature type="compositionally biased region" description="Basic and acidic residues" evidence="1">
    <location>
        <begin position="472"/>
        <end position="502"/>
    </location>
</feature>
<feature type="compositionally biased region" description="Pro residues" evidence="1">
    <location>
        <begin position="201"/>
        <end position="214"/>
    </location>
</feature>
<dbReference type="EMBL" id="CP111023">
    <property type="protein sequence ID" value="WAR20959.1"/>
    <property type="molecule type" value="Genomic_DNA"/>
</dbReference>
<name>A0ABY7FJB0_MYAAR</name>
<feature type="region of interest" description="Disordered" evidence="1">
    <location>
        <begin position="632"/>
        <end position="695"/>
    </location>
</feature>
<feature type="region of interest" description="Disordered" evidence="1">
    <location>
        <begin position="535"/>
        <end position="608"/>
    </location>
</feature>
<feature type="region of interest" description="Disordered" evidence="1">
    <location>
        <begin position="433"/>
        <end position="507"/>
    </location>
</feature>
<dbReference type="Proteomes" id="UP001164746">
    <property type="component" value="Chromosome 12"/>
</dbReference>
<evidence type="ECO:0000313" key="3">
    <source>
        <dbReference type="Proteomes" id="UP001164746"/>
    </source>
</evidence>
<keyword evidence="3" id="KW-1185">Reference proteome</keyword>
<evidence type="ECO:0000313" key="2">
    <source>
        <dbReference type="EMBL" id="WAR20959.1"/>
    </source>
</evidence>
<feature type="compositionally biased region" description="Basic and acidic residues" evidence="1">
    <location>
        <begin position="287"/>
        <end position="299"/>
    </location>
</feature>
<feature type="compositionally biased region" description="Basic and acidic residues" evidence="1">
    <location>
        <begin position="542"/>
        <end position="572"/>
    </location>
</feature>
<sequence>MATPVTAQNILKQGYLKRSVQSADPVPSASKLIAKNIKQKLEPSRWYVFVVRNRCPYLEHYDREECVFTGRPIQAVNLSSFQSLSYTMGRTSNDHTFCIILSDRNIELTASSRTDDRLVPMPGTPSTESRNQMPPEPPDTSQSDDSRFSQSDEVLANQLEEMTFEERLLNGVEEPENLGNPDYEDPRDLSMSATLQIRVPPSIPYPEEAPPIPLPRRSQGNKHADGEEVFAIISSIHRNDKMSDGSYTNFKGHDQEPSQKEKSFFDSSSDSSDSENEPSPRFSANKPHVESRHAVRTKNDDDDDDRVTSLPEIVSVHPQESDTSEDADFLGASFWLRNRKSDTTEEEEAESCIPPEPGERLDSLGVSRETADPPVAHSVSVNANSYLHSLNQRSDSPTLNSLGQAPIPQACVEKDTYSNTELQDALSLYDYPKPTAKEQTSPSALYKELPARAEPKSVPSNLSNCDSGAVSNKDDIGQYETLVRRTEGNPISFDDKPSRETTPDLSISQPYETDELYGAAWLCSSVKDQEVTDIPLPKRNNHKEDWTPNKNEPKKSFDTEFEPGMKPEKFTVDLDVPNAATKPADHEQHATNNQSKNTSNKDEGYIKHKHMSKIKKMFSRKSDEIELPETLVVDLPPRASPNSPGYGASGSKELNMYSDLPEHGSSASSANHAAETDKNPLMKPIQNGQPFCAVNRPQLNLPRRDFGELKTPHIFSKSMVERSSPAICNQDTYEDVDMSRSAILSQSTNRPPVPSPPNRRSNKTGTTGSATDDDIPIAPPRRNKKSESGNMNMNKSFQSSSNEVETFEDRPSQPLPRRPGLPPPPSRQKEPAVPPRPSDLHSAPIPPRRPPSIMRASIDAGNVKPHGGARPKTIHLSCRQQSTSPSSGALTVMNLKQNQVDIIRAEIESTGGLVKMISKQHFTSGLALVECFGRIWICGWDVKKFPRLYDKFHIGDELTAINDVQVSELAFANKLVKNVKAESIEITINRTPLAQIIYVDPNGLASRHGLPNKAKGMEGGPVNWMLTEVNMRPLNLFSKNQEIEHRLLAVGRDISVVVQPSDLVKEIKKNMKKLKNHKDFLLH</sequence>
<feature type="compositionally biased region" description="Basic and acidic residues" evidence="1">
    <location>
        <begin position="251"/>
        <end position="264"/>
    </location>
</feature>
<protein>
    <submittedName>
        <fullName evidence="2">Uncharacterized protein</fullName>
    </submittedName>
</protein>
<accession>A0ABY7FJB0</accession>
<feature type="compositionally biased region" description="Pro residues" evidence="1">
    <location>
        <begin position="813"/>
        <end position="837"/>
    </location>
</feature>
<feature type="compositionally biased region" description="Low complexity" evidence="1">
    <location>
        <begin position="139"/>
        <end position="150"/>
    </location>
</feature>
<feature type="compositionally biased region" description="Polar residues" evidence="1">
    <location>
        <begin position="458"/>
        <end position="470"/>
    </location>
</feature>
<proteinExistence type="predicted"/>